<feature type="transmembrane region" description="Helical" evidence="1">
    <location>
        <begin position="75"/>
        <end position="96"/>
    </location>
</feature>
<name>A0A3N0DZ10_9ACTN</name>
<keyword evidence="1" id="KW-1133">Transmembrane helix</keyword>
<dbReference type="AlphaFoldDB" id="A0A3N0DZ10"/>
<comment type="caution">
    <text evidence="2">The sequence shown here is derived from an EMBL/GenBank/DDBJ whole genome shotgun (WGS) entry which is preliminary data.</text>
</comment>
<feature type="transmembrane region" description="Helical" evidence="1">
    <location>
        <begin position="108"/>
        <end position="131"/>
    </location>
</feature>
<dbReference type="RefSeq" id="WP_123232055.1">
    <property type="nucleotide sequence ID" value="NZ_RJSG01000001.1"/>
</dbReference>
<keyword evidence="1" id="KW-0812">Transmembrane</keyword>
<dbReference type="Proteomes" id="UP000277094">
    <property type="component" value="Unassembled WGS sequence"/>
</dbReference>
<reference evidence="2 3" key="1">
    <citation type="submission" date="2018-11" db="EMBL/GenBank/DDBJ databases">
        <authorList>
            <person name="Li F."/>
        </authorList>
    </citation>
    <scope>NUCLEOTIDE SEQUENCE [LARGE SCALE GENOMIC DNA]</scope>
    <source>
        <strain evidence="2 3">KIS18-7</strain>
    </source>
</reference>
<protein>
    <submittedName>
        <fullName evidence="2">Uncharacterized protein</fullName>
    </submittedName>
</protein>
<keyword evidence="1" id="KW-0472">Membrane</keyword>
<gene>
    <name evidence="2" type="ORF">EFL95_00210</name>
</gene>
<dbReference type="EMBL" id="RJSG01000001">
    <property type="protein sequence ID" value="RNL80848.1"/>
    <property type="molecule type" value="Genomic_DNA"/>
</dbReference>
<feature type="transmembrane region" description="Helical" evidence="1">
    <location>
        <begin position="50"/>
        <end position="68"/>
    </location>
</feature>
<feature type="transmembrane region" description="Helical" evidence="1">
    <location>
        <begin position="12"/>
        <end position="30"/>
    </location>
</feature>
<organism evidence="2 3">
    <name type="scientific">Nocardioides marmorisolisilvae</name>
    <dbReference type="NCBI Taxonomy" id="1542737"/>
    <lineage>
        <taxon>Bacteria</taxon>
        <taxon>Bacillati</taxon>
        <taxon>Actinomycetota</taxon>
        <taxon>Actinomycetes</taxon>
        <taxon>Propionibacteriales</taxon>
        <taxon>Nocardioidaceae</taxon>
        <taxon>Nocardioides</taxon>
    </lineage>
</organism>
<evidence type="ECO:0000256" key="1">
    <source>
        <dbReference type="SAM" id="Phobius"/>
    </source>
</evidence>
<dbReference type="OrthoDB" id="3786504at2"/>
<proteinExistence type="predicted"/>
<keyword evidence="3" id="KW-1185">Reference proteome</keyword>
<accession>A0A3N0DZ10</accession>
<sequence>MTPLKNQRTIEAMLVIAILLDITYWTLWFAQRDWIASEHSHAYYEFENAFPLADFWLGVACLLALVTLRTGRPSALLWLLCSGSAGLYLFGMDFLYDVENSIFAKGGGGAFEAVIVALTLIFSVSLLRWSWGHRGELLSRQAS</sequence>
<evidence type="ECO:0000313" key="2">
    <source>
        <dbReference type="EMBL" id="RNL80848.1"/>
    </source>
</evidence>
<evidence type="ECO:0000313" key="3">
    <source>
        <dbReference type="Proteomes" id="UP000277094"/>
    </source>
</evidence>